<evidence type="ECO:0000259" key="9">
    <source>
        <dbReference type="Pfam" id="PF23220"/>
    </source>
</evidence>
<feature type="region of interest" description="Disordered" evidence="8">
    <location>
        <begin position="771"/>
        <end position="827"/>
    </location>
</feature>
<dbReference type="SUPFAM" id="SSF48452">
    <property type="entry name" value="TPR-like"/>
    <property type="match status" value="5"/>
</dbReference>
<dbReference type="Proteomes" id="UP001152795">
    <property type="component" value="Unassembled WGS sequence"/>
</dbReference>
<evidence type="ECO:0000256" key="4">
    <source>
        <dbReference type="ARBA" id="ARBA00022728"/>
    </source>
</evidence>
<name>A0A7D9DF76_PARCT</name>
<dbReference type="InterPro" id="IPR045075">
    <property type="entry name" value="Syf1-like"/>
</dbReference>
<keyword evidence="4" id="KW-0747">Spliceosome</keyword>
<accession>A0A7D9DF76</accession>
<keyword evidence="3" id="KW-0507">mRNA processing</keyword>
<comment type="similarity">
    <text evidence="2">Belongs to the crooked-neck family.</text>
</comment>
<dbReference type="FunFam" id="1.25.40.10:FF:000023">
    <property type="entry name" value="Pre-mRNA-splicing factor SYF1"/>
    <property type="match status" value="1"/>
</dbReference>
<dbReference type="AlphaFoldDB" id="A0A7D9DF76"/>
<dbReference type="OrthoDB" id="10067343at2759"/>
<evidence type="ECO:0000256" key="2">
    <source>
        <dbReference type="ARBA" id="ARBA00008644"/>
    </source>
</evidence>
<keyword evidence="7" id="KW-0539">Nucleus</keyword>
<dbReference type="FunFam" id="1.25.40.10:FF:000411">
    <property type="entry name" value="pre-mRNA-splicing factor SYF1"/>
    <property type="match status" value="1"/>
</dbReference>
<evidence type="ECO:0000256" key="6">
    <source>
        <dbReference type="ARBA" id="ARBA00023187"/>
    </source>
</evidence>
<keyword evidence="6" id="KW-0508">mRNA splicing</keyword>
<feature type="domain" description="Pre-mRNA-splicing factor Syf1/CRNKL1-like C-terminal HAT-repeats" evidence="10">
    <location>
        <begin position="365"/>
        <end position="754"/>
    </location>
</feature>
<dbReference type="Pfam" id="PF23220">
    <property type="entry name" value="HAT_Syf1_M"/>
    <property type="match status" value="1"/>
</dbReference>
<organism evidence="12 13">
    <name type="scientific">Paramuricea clavata</name>
    <name type="common">Red gorgonian</name>
    <name type="synonym">Violescent sea-whip</name>
    <dbReference type="NCBI Taxonomy" id="317549"/>
    <lineage>
        <taxon>Eukaryota</taxon>
        <taxon>Metazoa</taxon>
        <taxon>Cnidaria</taxon>
        <taxon>Anthozoa</taxon>
        <taxon>Octocorallia</taxon>
        <taxon>Malacalcyonacea</taxon>
        <taxon>Plexauridae</taxon>
        <taxon>Paramuricea</taxon>
    </lineage>
</organism>
<evidence type="ECO:0000313" key="12">
    <source>
        <dbReference type="EMBL" id="CAB3983382.1"/>
    </source>
</evidence>
<dbReference type="GO" id="GO:0071014">
    <property type="term" value="C:post-mRNA release spliceosomal complex"/>
    <property type="evidence" value="ECO:0007669"/>
    <property type="project" value="TreeGrafter"/>
</dbReference>
<dbReference type="Gene3D" id="1.25.40.10">
    <property type="entry name" value="Tetratricopeptide repeat domain"/>
    <property type="match status" value="4"/>
</dbReference>
<dbReference type="PANTHER" id="PTHR11246">
    <property type="entry name" value="PRE-MRNA SPLICING FACTOR"/>
    <property type="match status" value="1"/>
</dbReference>
<protein>
    <submittedName>
        <fullName evidence="12">Pre-mRNA-splicing factor SYF1</fullName>
    </submittedName>
</protein>
<evidence type="ECO:0000256" key="5">
    <source>
        <dbReference type="ARBA" id="ARBA00022737"/>
    </source>
</evidence>
<dbReference type="PANTHER" id="PTHR11246:SF5">
    <property type="entry name" value="PRE-MRNA-SPLICING FACTOR SYF1"/>
    <property type="match status" value="1"/>
</dbReference>
<evidence type="ECO:0000256" key="1">
    <source>
        <dbReference type="ARBA" id="ARBA00004123"/>
    </source>
</evidence>
<feature type="domain" description="Pre-mRNA-splicing factor Syf1-like N-terminal HAT-repeats" evidence="11">
    <location>
        <begin position="16"/>
        <end position="62"/>
    </location>
</feature>
<feature type="domain" description="Pre-mRNA-splicing factor Syf1-like N-terminal HAT-repeats" evidence="11">
    <location>
        <begin position="67"/>
        <end position="153"/>
    </location>
</feature>
<keyword evidence="13" id="KW-1185">Reference proteome</keyword>
<proteinExistence type="inferred from homology"/>
<keyword evidence="5" id="KW-0677">Repeat</keyword>
<dbReference type="InterPro" id="IPR011990">
    <property type="entry name" value="TPR-like_helical_dom_sf"/>
</dbReference>
<evidence type="ECO:0000259" key="11">
    <source>
        <dbReference type="Pfam" id="PF23233"/>
    </source>
</evidence>
<dbReference type="FunFam" id="1.25.40.10:FF:001071">
    <property type="entry name" value="pre-mRNA-splicing factor SYF1-like"/>
    <property type="match status" value="1"/>
</dbReference>
<dbReference type="GO" id="GO:0000974">
    <property type="term" value="C:Prp19 complex"/>
    <property type="evidence" value="ECO:0007669"/>
    <property type="project" value="TreeGrafter"/>
</dbReference>
<sequence>MPISSKISKNLIIEEDDLAYEEEILRNPYSVKCWSRYLEHKKSAPKSVLNLVYERALKELPGRPITDPLYEDVNNTFERALVFMHKMPRIWLDYCQFLMDQHLITRIRRTFDRALRALPITQHYRIWPLYLKFVRSYPIPETAVRVYRRYLKLLSNNTEDYIDYLKSVGRLDEAASRLADIVNQEKFVSKEGKSNHQLWHDLCQLISKNPDKVKSLKVADIIRGGLRRFTDSLGQLWCSLADYFIRSGHFEKARDVYEEAIQTVMTVRDFGQVFDAYAQFEESMINTKMEGATEDDVDEDEETDLELRLARFENLMDRRPLLLSSVLLRQNPHNVHEWHKRVKLFEGKPKDVINTYTEAVQTVDPKQATGKPHTLWIEFAKFYEKHKQIAEARVIFEKATKVSYRRVDDLASVWCEYSEMEIRNENYKKALDVMKQATAMPSSRTSFYDESETVQKRLHKSLKVWSMYADLEESLGTFESTKAVYNRILDLKIANPQIIINFAVFLEEHRYFEESFKVFERGVAMFKWPNVFDIWNTYLMKFIKRYGGTKLERIRDLFEQALEKCPAKFAKAFYLMYARLEEDHGLARHAMAIYDRATKAVLPEEQFEIFNIYIKRAAEIFGVTHTREIYEKAIEVLDNDQARDMCVRFAELERKLGEIDRARALYMHASQIADPRTTAPFWKTWHDFEVHHGNEDTFREMLRIKRSVQAKYNTQVNFMSAQMLAASQAMSDSSTGTSVDDMEKLEKQAQTLAEQAKKNQVKPKRDVLFVRGEATEEENLEEMARTANPEEISIDEDDDDEDEKIEEVQLEQQTIPSKVFGSLAKDD</sequence>
<dbReference type="EMBL" id="CACRXK020000605">
    <property type="protein sequence ID" value="CAB3983382.1"/>
    <property type="molecule type" value="Genomic_DNA"/>
</dbReference>
<evidence type="ECO:0000313" key="13">
    <source>
        <dbReference type="Proteomes" id="UP001152795"/>
    </source>
</evidence>
<feature type="domain" description="Pre-mRNA-splicing factor SYF1 central HAT repeats" evidence="9">
    <location>
        <begin position="159"/>
        <end position="363"/>
    </location>
</feature>
<evidence type="ECO:0000256" key="8">
    <source>
        <dbReference type="SAM" id="MobiDB-lite"/>
    </source>
</evidence>
<feature type="compositionally biased region" description="Acidic residues" evidence="8">
    <location>
        <begin position="792"/>
        <end position="809"/>
    </location>
</feature>
<dbReference type="SMART" id="SM00386">
    <property type="entry name" value="HAT"/>
    <property type="match status" value="11"/>
</dbReference>
<dbReference type="InterPro" id="IPR055433">
    <property type="entry name" value="HAT_Syf1-like_N"/>
</dbReference>
<dbReference type="InterPro" id="IPR055430">
    <property type="entry name" value="HAT_Syf1_CNRKL1_C"/>
</dbReference>
<reference evidence="12" key="1">
    <citation type="submission" date="2020-04" db="EMBL/GenBank/DDBJ databases">
        <authorList>
            <person name="Alioto T."/>
            <person name="Alioto T."/>
            <person name="Gomez Garrido J."/>
        </authorList>
    </citation>
    <scope>NUCLEOTIDE SEQUENCE</scope>
    <source>
        <strain evidence="12">A484AB</strain>
    </source>
</reference>
<dbReference type="GO" id="GO:0000349">
    <property type="term" value="P:generation of catalytic spliceosome for first transesterification step"/>
    <property type="evidence" value="ECO:0007669"/>
    <property type="project" value="TreeGrafter"/>
</dbReference>
<dbReference type="Pfam" id="PF23231">
    <property type="entry name" value="HAT_Syf1_CNRKL1_C"/>
    <property type="match status" value="1"/>
</dbReference>
<comment type="caution">
    <text evidence="12">The sequence shown here is derived from an EMBL/GenBank/DDBJ whole genome shotgun (WGS) entry which is preliminary data.</text>
</comment>
<evidence type="ECO:0000259" key="10">
    <source>
        <dbReference type="Pfam" id="PF23231"/>
    </source>
</evidence>
<dbReference type="InterPro" id="IPR003107">
    <property type="entry name" value="HAT"/>
</dbReference>
<dbReference type="Pfam" id="PF23233">
    <property type="entry name" value="HAT_Syf1_CNRKL1_N"/>
    <property type="match status" value="2"/>
</dbReference>
<gene>
    <name evidence="12" type="ORF">PACLA_8A021922</name>
</gene>
<comment type="subcellular location">
    <subcellularLocation>
        <location evidence="1">Nucleus</location>
    </subcellularLocation>
</comment>
<evidence type="ECO:0000256" key="7">
    <source>
        <dbReference type="ARBA" id="ARBA00023242"/>
    </source>
</evidence>
<dbReference type="FunFam" id="1.25.40.10:FF:000137">
    <property type="entry name" value="Pre-mRNA-splicing factor syf1"/>
    <property type="match status" value="1"/>
</dbReference>
<evidence type="ECO:0000256" key="3">
    <source>
        <dbReference type="ARBA" id="ARBA00022664"/>
    </source>
</evidence>
<dbReference type="GO" id="GO:0071007">
    <property type="term" value="C:U2-type catalytic step 2 spliceosome"/>
    <property type="evidence" value="ECO:0007669"/>
    <property type="project" value="TreeGrafter"/>
</dbReference>
<dbReference type="InterPro" id="IPR056350">
    <property type="entry name" value="HAT_Syf1_central"/>
</dbReference>